<evidence type="ECO:0000259" key="5">
    <source>
        <dbReference type="Pfam" id="PF20811"/>
    </source>
</evidence>
<evidence type="ECO:0000256" key="1">
    <source>
        <dbReference type="ARBA" id="ARBA00009545"/>
    </source>
</evidence>
<gene>
    <name evidence="6" type="ORF">NW768_004568</name>
</gene>
<dbReference type="PANTHER" id="PTHR12837">
    <property type="entry name" value="POLY ADP-RIBOSE GLYCOHYDROLASE"/>
    <property type="match status" value="1"/>
</dbReference>
<evidence type="ECO:0000256" key="3">
    <source>
        <dbReference type="ARBA" id="ARBA00022801"/>
    </source>
</evidence>
<feature type="domain" description="PARG catalytic Macro" evidence="4">
    <location>
        <begin position="230"/>
        <end position="402"/>
    </location>
</feature>
<dbReference type="InterPro" id="IPR046372">
    <property type="entry name" value="PARG_cat_C"/>
</dbReference>
<dbReference type="Pfam" id="PF20811">
    <property type="entry name" value="PARG_cat_N"/>
    <property type="match status" value="1"/>
</dbReference>
<comment type="similarity">
    <text evidence="1">Belongs to the poly(ADP-ribose) glycohydrolase family.</text>
</comment>
<dbReference type="EC" id="3.2.1.143" evidence="2"/>
<dbReference type="Pfam" id="PF05028">
    <property type="entry name" value="PARG_cat_C"/>
    <property type="match status" value="1"/>
</dbReference>
<dbReference type="PANTHER" id="PTHR12837:SF0">
    <property type="entry name" value="POLY(ADP-RIBOSE) GLYCOHYDROLASE"/>
    <property type="match status" value="1"/>
</dbReference>
<evidence type="ECO:0000259" key="4">
    <source>
        <dbReference type="Pfam" id="PF05028"/>
    </source>
</evidence>
<feature type="domain" description="PARG helical" evidence="5">
    <location>
        <begin position="86"/>
        <end position="186"/>
    </location>
</feature>
<accession>A0ABQ8RGN4</accession>
<proteinExistence type="inferred from homology"/>
<organism evidence="6 7">
    <name type="scientific">Fusarium equiseti</name>
    <name type="common">Fusarium scirpi</name>
    <dbReference type="NCBI Taxonomy" id="61235"/>
    <lineage>
        <taxon>Eukaryota</taxon>
        <taxon>Fungi</taxon>
        <taxon>Dikarya</taxon>
        <taxon>Ascomycota</taxon>
        <taxon>Pezizomycotina</taxon>
        <taxon>Sordariomycetes</taxon>
        <taxon>Hypocreomycetidae</taxon>
        <taxon>Hypocreales</taxon>
        <taxon>Nectriaceae</taxon>
        <taxon>Fusarium</taxon>
        <taxon>Fusarium incarnatum-equiseti species complex</taxon>
    </lineage>
</organism>
<keyword evidence="7" id="KW-1185">Reference proteome</keyword>
<sequence>MSSRPPSFILPNSLSCRVIDRFSDLPDNSPITEDSEGKIPFWPLLHHLISTPVLNISLLIDRLQTIAANAETYPDGDFGFLDKFLKDQDEDKIIQTIWSKVRQIALDIAVYFPNGELELLRPGCPLKLSRGQAACLVVHQFLCSFVPQRDDEGYQDLGIWYSEEQKHPVAARMYLVALFAYFESLPSAKELMVDHLSGHHAVSYELHQNNQRPPADAKLGPVHINYLDVHTSDTHHRHVQGTGGAVVVSSNKVIGFGQSATQEEIFVGIAPEAYPVVLVVPHLTDNTVITVSGARAMVDVRGQRRNIEWNVRTAANGSEGGRLVFMDALEMDMVERPSESDLPDLYPENIDRELQKATNGFTSYNGDSIFTGLWGCGAFGSDPGVKLMILWLAAGAANVELHLMLGPGEHDLGKMLEEVVKACDGLTVDDVRKLILRLPGELRREEVLRWIAEAGSGARVSEKFKEERDFEARELSDKTT</sequence>
<evidence type="ECO:0000256" key="2">
    <source>
        <dbReference type="ARBA" id="ARBA00012255"/>
    </source>
</evidence>
<name>A0ABQ8RGN4_FUSEQ</name>
<keyword evidence="3" id="KW-0378">Hydrolase</keyword>
<protein>
    <recommendedName>
        <fullName evidence="2">poly(ADP-ribose) glycohydrolase</fullName>
        <ecNumber evidence="2">3.2.1.143</ecNumber>
    </recommendedName>
</protein>
<reference evidence="6" key="1">
    <citation type="submission" date="2022-09" db="EMBL/GenBank/DDBJ databases">
        <title>Fusarium specimens isolated from Avocado Roots.</title>
        <authorList>
            <person name="Stajich J."/>
            <person name="Roper C."/>
            <person name="Heimlech-Rivalta G."/>
        </authorList>
    </citation>
    <scope>NUCLEOTIDE SEQUENCE</scope>
    <source>
        <strain evidence="6">CF00095</strain>
    </source>
</reference>
<comment type="caution">
    <text evidence="6">The sequence shown here is derived from an EMBL/GenBank/DDBJ whole genome shotgun (WGS) entry which is preliminary data.</text>
</comment>
<evidence type="ECO:0000313" key="6">
    <source>
        <dbReference type="EMBL" id="KAJ4134959.1"/>
    </source>
</evidence>
<dbReference type="InterPro" id="IPR048362">
    <property type="entry name" value="PARG_helical"/>
</dbReference>
<dbReference type="InterPro" id="IPR007724">
    <property type="entry name" value="Poly_GlycHdrlase"/>
</dbReference>
<dbReference type="Proteomes" id="UP001152024">
    <property type="component" value="Unassembled WGS sequence"/>
</dbReference>
<dbReference type="EMBL" id="JAOQBH010000006">
    <property type="protein sequence ID" value="KAJ4134959.1"/>
    <property type="molecule type" value="Genomic_DNA"/>
</dbReference>
<evidence type="ECO:0000313" key="7">
    <source>
        <dbReference type="Proteomes" id="UP001152024"/>
    </source>
</evidence>